<dbReference type="AlphaFoldDB" id="A0AAD5DWW7"/>
<name>A0AAD5DWW7_9CHLO</name>
<sequence length="258" mass="26617">MDVPSLGRMHEGFFEAEDVAHADITALVTGFGAGSTADGSVKPVIFAGHSLGGALANIAAARQQLASPGSVAAVHTFGAPRVGDATWAAAYNDLGLSSITSRFVLGKDPIPLLPPGGDIGFAHVGQQVHISTGGCTTGNTNRNYCEASSPASPISDASNAEQIDEGMSQVLQGVCAAQGISALIVDIIAKPFIKLATGVSVPIKVSDLKRNEPGFCCATLGDHFITNYQKAIKSKCMDLCDANQLCLCETFFLQPQPA</sequence>
<dbReference type="InterPro" id="IPR029058">
    <property type="entry name" value="AB_hydrolase_fold"/>
</dbReference>
<gene>
    <name evidence="2" type="ORF">COHA_002465</name>
</gene>
<proteinExistence type="predicted"/>
<evidence type="ECO:0000259" key="1">
    <source>
        <dbReference type="Pfam" id="PF01764"/>
    </source>
</evidence>
<keyword evidence="3" id="KW-1185">Reference proteome</keyword>
<dbReference type="Pfam" id="PF01764">
    <property type="entry name" value="Lipase_3"/>
    <property type="match status" value="1"/>
</dbReference>
<accession>A0AAD5DWW7</accession>
<feature type="domain" description="Fungal lipase-type" evidence="1">
    <location>
        <begin position="7"/>
        <end position="115"/>
    </location>
</feature>
<dbReference type="SUPFAM" id="SSF53474">
    <property type="entry name" value="alpha/beta-Hydrolases"/>
    <property type="match status" value="1"/>
</dbReference>
<dbReference type="EMBL" id="JADXDR010000035">
    <property type="protein sequence ID" value="KAI7843924.1"/>
    <property type="molecule type" value="Genomic_DNA"/>
</dbReference>
<evidence type="ECO:0000313" key="2">
    <source>
        <dbReference type="EMBL" id="KAI7843924.1"/>
    </source>
</evidence>
<dbReference type="PANTHER" id="PTHR45856:SF24">
    <property type="entry name" value="FUNGAL LIPASE-LIKE DOMAIN-CONTAINING PROTEIN"/>
    <property type="match status" value="1"/>
</dbReference>
<dbReference type="InterPro" id="IPR002921">
    <property type="entry name" value="Fungal_lipase-type"/>
</dbReference>
<dbReference type="PANTHER" id="PTHR45856">
    <property type="entry name" value="ALPHA/BETA-HYDROLASES SUPERFAMILY PROTEIN"/>
    <property type="match status" value="1"/>
</dbReference>
<organism evidence="2 3">
    <name type="scientific">Chlorella ohadii</name>
    <dbReference type="NCBI Taxonomy" id="2649997"/>
    <lineage>
        <taxon>Eukaryota</taxon>
        <taxon>Viridiplantae</taxon>
        <taxon>Chlorophyta</taxon>
        <taxon>core chlorophytes</taxon>
        <taxon>Trebouxiophyceae</taxon>
        <taxon>Chlorellales</taxon>
        <taxon>Chlorellaceae</taxon>
        <taxon>Chlorella clade</taxon>
        <taxon>Chlorella</taxon>
    </lineage>
</organism>
<dbReference type="Gene3D" id="3.40.50.1820">
    <property type="entry name" value="alpha/beta hydrolase"/>
    <property type="match status" value="1"/>
</dbReference>
<comment type="caution">
    <text evidence="2">The sequence shown here is derived from an EMBL/GenBank/DDBJ whole genome shotgun (WGS) entry which is preliminary data.</text>
</comment>
<dbReference type="GO" id="GO:0006629">
    <property type="term" value="P:lipid metabolic process"/>
    <property type="evidence" value="ECO:0007669"/>
    <property type="project" value="InterPro"/>
</dbReference>
<dbReference type="InterPro" id="IPR051218">
    <property type="entry name" value="Sec_MonoDiacylglyc_Lipase"/>
</dbReference>
<protein>
    <recommendedName>
        <fullName evidence="1">Fungal lipase-type domain-containing protein</fullName>
    </recommendedName>
</protein>
<dbReference type="CDD" id="cd00519">
    <property type="entry name" value="Lipase_3"/>
    <property type="match status" value="1"/>
</dbReference>
<dbReference type="Proteomes" id="UP001205105">
    <property type="component" value="Unassembled WGS sequence"/>
</dbReference>
<reference evidence="2" key="1">
    <citation type="submission" date="2020-11" db="EMBL/GenBank/DDBJ databases">
        <title>Chlorella ohadii genome sequencing and assembly.</title>
        <authorList>
            <person name="Murik O."/>
            <person name="Treves H."/>
            <person name="Kedem I."/>
            <person name="Shotland Y."/>
            <person name="Kaplan A."/>
        </authorList>
    </citation>
    <scope>NUCLEOTIDE SEQUENCE</scope>
    <source>
        <strain evidence="2">1</strain>
    </source>
</reference>
<evidence type="ECO:0000313" key="3">
    <source>
        <dbReference type="Proteomes" id="UP001205105"/>
    </source>
</evidence>